<dbReference type="GO" id="GO:0046856">
    <property type="term" value="P:phosphatidylinositol dephosphorylation"/>
    <property type="evidence" value="ECO:0007669"/>
    <property type="project" value="InterPro"/>
</dbReference>
<sequence length="768" mass="84612">MALLAYRKARVSDALELHALFPARVHLANRSSFAPSGVETHLPHPIMRTRPFALLASILKLVAVVSSASTSTGSLKAVTMNVAGLPAIFNNNGDGDKKENSITIGKKFAQYNFDLINVQEDFNYHAYIYDHDDHPYRTPTSGGVPFGSGLNTLSTIPFRDLLRVKWSKCDLSEGDCLTPKGYTAVTLELPSGGEVDVYNLHMDAGDHSGDSSARKSNFDQLAKAIADRSDPARRAVIVMGDTNSRYTRPLDNLSQFLSQTKLIDTWVELVRDGKAPASTDPALLCADPIPTTTNCEVVDKVFYRNGKSVTLRPSDWQYLAEEFVDSSGKPLSDHAPISLIGSFTEVTPYKTHSVRLESSTIIEESRSGRLLFNMRQWKPALLALAITLGYGTSLWPTTQQGQAVDPIDQVNLFMRHDFRGPSKGVGSGIATMISKIVNASNAEDSSWNFAIGDGQSHPELHFLSGLKDSYKAVPSELLTAYGEQDAHTSGYRFKKMYGYLLGHMDWYNAPVNQSLPVFVRTTDQSRVNVTSWTFSEDFMGPDWRNRLAAPPLTLPDSSKVYNDSLAVGTCPFSQNDTSSDDAFAIWNDVYLPKVVQRLQRALPNLNLTTSDVQAMQNACPFQSAYLNRTSTNTTLDADKTTFPLGLPVYLDFTHDTQLDSAVAVMGLLKDGRKLDPTKYPSKDRLWNTAHIVPMGGRMVVERLTCRGNPQKYVRILLNDAVLPLSGLKECCVQAQGRKHAAAGLCKLSDFVTSQSFAQAGGDWRNCYL</sequence>
<dbReference type="Gene3D" id="3.60.10.10">
    <property type="entry name" value="Endonuclease/exonuclease/phosphatase"/>
    <property type="match status" value="1"/>
</dbReference>
<dbReference type="InterPro" id="IPR000300">
    <property type="entry name" value="IPPc"/>
</dbReference>
<comment type="caution">
    <text evidence="3">The sequence shown here is derived from an EMBL/GenBank/DDBJ whole genome shotgun (WGS) entry which is preliminary data.</text>
</comment>
<name>A0A8H8QNK7_9BASI</name>
<evidence type="ECO:0000259" key="2">
    <source>
        <dbReference type="Pfam" id="PF22669"/>
    </source>
</evidence>
<evidence type="ECO:0000313" key="3">
    <source>
        <dbReference type="EMBL" id="SYW80042.1"/>
    </source>
</evidence>
<protein>
    <submittedName>
        <fullName evidence="3">Related to 3-phytase A</fullName>
    </submittedName>
</protein>
<dbReference type="GO" id="GO:0003993">
    <property type="term" value="F:acid phosphatase activity"/>
    <property type="evidence" value="ECO:0007669"/>
    <property type="project" value="TreeGrafter"/>
</dbReference>
<proteinExistence type="predicted"/>
<dbReference type="InterPro" id="IPR036691">
    <property type="entry name" value="Endo/exonu/phosph_ase_sf"/>
</dbReference>
<dbReference type="CDD" id="cd07061">
    <property type="entry name" value="HP_HAP_like"/>
    <property type="match status" value="1"/>
</dbReference>
<reference evidence="3" key="1">
    <citation type="submission" date="2018-08" db="EMBL/GenBank/DDBJ databases">
        <authorList>
            <person name="Guldener U."/>
        </authorList>
    </citation>
    <scope>NUCLEOTIDE SEQUENCE</scope>
    <source>
        <strain evidence="3">UB2</strain>
    </source>
</reference>
<accession>A0A8H8QNK7</accession>
<dbReference type="PANTHER" id="PTHR20963">
    <property type="entry name" value="MULTIPLE INOSITOL POLYPHOSPHATE PHOSPHATASE-RELATED"/>
    <property type="match status" value="1"/>
</dbReference>
<evidence type="ECO:0000256" key="1">
    <source>
        <dbReference type="ARBA" id="ARBA00022801"/>
    </source>
</evidence>
<dbReference type="SUPFAM" id="SSF53254">
    <property type="entry name" value="Phosphoglycerate mutase-like"/>
    <property type="match status" value="1"/>
</dbReference>
<dbReference type="SUPFAM" id="SSF56219">
    <property type="entry name" value="DNase I-like"/>
    <property type="match status" value="1"/>
</dbReference>
<dbReference type="EMBL" id="ULHB01000061">
    <property type="protein sequence ID" value="SYW80042.1"/>
    <property type="molecule type" value="Genomic_DNA"/>
</dbReference>
<feature type="domain" description="Inositol polyphosphate-related phosphatase" evidence="2">
    <location>
        <begin position="108"/>
        <end position="262"/>
    </location>
</feature>
<dbReference type="Proteomes" id="UP000658997">
    <property type="component" value="Unassembled WGS sequence"/>
</dbReference>
<dbReference type="AlphaFoldDB" id="A0A8H8QNK7"/>
<dbReference type="Gene3D" id="3.40.50.1240">
    <property type="entry name" value="Phosphoglycerate mutase-like"/>
    <property type="match status" value="2"/>
</dbReference>
<gene>
    <name evidence="3" type="ORF">UBRO2_03310</name>
</gene>
<organism evidence="3 4">
    <name type="scientific">Ustilago bromivora</name>
    <dbReference type="NCBI Taxonomy" id="307758"/>
    <lineage>
        <taxon>Eukaryota</taxon>
        <taxon>Fungi</taxon>
        <taxon>Dikarya</taxon>
        <taxon>Basidiomycota</taxon>
        <taxon>Ustilaginomycotina</taxon>
        <taxon>Ustilaginomycetes</taxon>
        <taxon>Ustilaginales</taxon>
        <taxon>Ustilaginaceae</taxon>
        <taxon>Ustilago</taxon>
    </lineage>
</organism>
<dbReference type="Pfam" id="PF22669">
    <property type="entry name" value="Exo_endo_phos2"/>
    <property type="match status" value="1"/>
</dbReference>
<dbReference type="PANTHER" id="PTHR20963:SF18">
    <property type="entry name" value="ACID PHOSPHATASE PHO11-RELATED"/>
    <property type="match status" value="1"/>
</dbReference>
<evidence type="ECO:0000313" key="4">
    <source>
        <dbReference type="Proteomes" id="UP000658997"/>
    </source>
</evidence>
<dbReference type="InterPro" id="IPR000560">
    <property type="entry name" value="His_Pase_clade-2"/>
</dbReference>
<dbReference type="InterPro" id="IPR029033">
    <property type="entry name" value="His_PPase_superfam"/>
</dbReference>
<keyword evidence="4" id="KW-1185">Reference proteome</keyword>
<dbReference type="Pfam" id="PF00328">
    <property type="entry name" value="His_Phos_2"/>
    <property type="match status" value="2"/>
</dbReference>
<keyword evidence="1" id="KW-0378">Hydrolase</keyword>